<feature type="transmembrane region" description="Helical" evidence="1">
    <location>
        <begin position="21"/>
        <end position="42"/>
    </location>
</feature>
<evidence type="ECO:0000313" key="3">
    <source>
        <dbReference type="Proteomes" id="UP000247810"/>
    </source>
</evidence>
<dbReference type="AlphaFoldDB" id="A0A319D9G2"/>
<organism evidence="2 3">
    <name type="scientific">Aspergillus ellipticus CBS 707.79</name>
    <dbReference type="NCBI Taxonomy" id="1448320"/>
    <lineage>
        <taxon>Eukaryota</taxon>
        <taxon>Fungi</taxon>
        <taxon>Dikarya</taxon>
        <taxon>Ascomycota</taxon>
        <taxon>Pezizomycotina</taxon>
        <taxon>Eurotiomycetes</taxon>
        <taxon>Eurotiomycetidae</taxon>
        <taxon>Eurotiales</taxon>
        <taxon>Aspergillaceae</taxon>
        <taxon>Aspergillus</taxon>
        <taxon>Aspergillus subgen. Circumdati</taxon>
    </lineage>
</organism>
<dbReference type="EMBL" id="KZ825880">
    <property type="protein sequence ID" value="PYH94036.1"/>
    <property type="molecule type" value="Genomic_DNA"/>
</dbReference>
<protein>
    <submittedName>
        <fullName evidence="2">Uncharacterized protein</fullName>
    </submittedName>
</protein>
<proteinExistence type="predicted"/>
<keyword evidence="1" id="KW-0472">Membrane</keyword>
<accession>A0A319D9G2</accession>
<keyword evidence="1" id="KW-1133">Transmembrane helix</keyword>
<gene>
    <name evidence="2" type="ORF">BO71DRAFT_241869</name>
</gene>
<keyword evidence="1" id="KW-0812">Transmembrane</keyword>
<name>A0A319D9G2_9EURO</name>
<dbReference type="Proteomes" id="UP000247810">
    <property type="component" value="Unassembled WGS sequence"/>
</dbReference>
<evidence type="ECO:0000313" key="2">
    <source>
        <dbReference type="EMBL" id="PYH94036.1"/>
    </source>
</evidence>
<feature type="transmembrane region" description="Helical" evidence="1">
    <location>
        <begin position="114"/>
        <end position="135"/>
    </location>
</feature>
<sequence>MNFSSPSSSTFSSLNRFSLSLISFASACGIAFSLFPFSTVLFSPRFFSIPVFDKNTKWFAFPKFRPPPLRLPPPSPPSPSHAFFPSSAALVAFSEAPAWAPVSAAAVAPAAMRAWVPVLVAAAAAVEVLVLVSVLA</sequence>
<evidence type="ECO:0000256" key="1">
    <source>
        <dbReference type="SAM" id="Phobius"/>
    </source>
</evidence>
<dbReference type="VEuPathDB" id="FungiDB:BO71DRAFT_241869"/>
<keyword evidence="3" id="KW-1185">Reference proteome</keyword>
<reference evidence="2 3" key="1">
    <citation type="submission" date="2018-02" db="EMBL/GenBank/DDBJ databases">
        <title>The genomes of Aspergillus section Nigri reveals drivers in fungal speciation.</title>
        <authorList>
            <consortium name="DOE Joint Genome Institute"/>
            <person name="Vesth T.C."/>
            <person name="Nybo J."/>
            <person name="Theobald S."/>
            <person name="Brandl J."/>
            <person name="Frisvad J.C."/>
            <person name="Nielsen K.F."/>
            <person name="Lyhne E.K."/>
            <person name="Kogle M.E."/>
            <person name="Kuo A."/>
            <person name="Riley R."/>
            <person name="Clum A."/>
            <person name="Nolan M."/>
            <person name="Lipzen A."/>
            <person name="Salamov A."/>
            <person name="Henrissat B."/>
            <person name="Wiebenga A."/>
            <person name="De vries R.P."/>
            <person name="Grigoriev I.V."/>
            <person name="Mortensen U.H."/>
            <person name="Andersen M.R."/>
            <person name="Baker S.E."/>
        </authorList>
    </citation>
    <scope>NUCLEOTIDE SEQUENCE [LARGE SCALE GENOMIC DNA]</scope>
    <source>
        <strain evidence="2 3">CBS 707.79</strain>
    </source>
</reference>